<feature type="region of interest" description="Disordered" evidence="1">
    <location>
        <begin position="551"/>
        <end position="609"/>
    </location>
</feature>
<dbReference type="EMBL" id="RAPQ01000011">
    <property type="protein sequence ID" value="RKD98724.1"/>
    <property type="molecule type" value="Genomic_DNA"/>
</dbReference>
<gene>
    <name evidence="3" type="ORF">BXY64_3587</name>
</gene>
<dbReference type="CDD" id="cd18032">
    <property type="entry name" value="DEXHc_RE_I_III_res"/>
    <property type="match status" value="1"/>
</dbReference>
<dbReference type="PROSITE" id="PS51192">
    <property type="entry name" value="HELICASE_ATP_BIND_1"/>
    <property type="match status" value="1"/>
</dbReference>
<dbReference type="PANTHER" id="PTHR47396:SF1">
    <property type="entry name" value="ATP-DEPENDENT HELICASE IRC3-RELATED"/>
    <property type="match status" value="1"/>
</dbReference>
<dbReference type="Proteomes" id="UP000284531">
    <property type="component" value="Unassembled WGS sequence"/>
</dbReference>
<dbReference type="GO" id="GO:0005829">
    <property type="term" value="C:cytosol"/>
    <property type="evidence" value="ECO:0007669"/>
    <property type="project" value="TreeGrafter"/>
</dbReference>
<dbReference type="AlphaFoldDB" id="A0A419WTB0"/>
<dbReference type="NCBIfam" id="NF046051">
    <property type="entry name" value="restrict_EcoAI"/>
    <property type="match status" value="1"/>
</dbReference>
<dbReference type="InterPro" id="IPR027417">
    <property type="entry name" value="P-loop_NTPase"/>
</dbReference>
<dbReference type="SUPFAM" id="SSF52540">
    <property type="entry name" value="P-loop containing nucleoside triphosphate hydrolases"/>
    <property type="match status" value="2"/>
</dbReference>
<accession>A0A419WTB0</accession>
<keyword evidence="4" id="KW-1185">Reference proteome</keyword>
<protein>
    <submittedName>
        <fullName evidence="3">Type I restriction enzyme R subunit</fullName>
    </submittedName>
</protein>
<evidence type="ECO:0000313" key="3">
    <source>
        <dbReference type="EMBL" id="RKD98724.1"/>
    </source>
</evidence>
<dbReference type="InterPro" id="IPR050742">
    <property type="entry name" value="Helicase_Restrict-Modif_Enz"/>
</dbReference>
<name>A0A419WTB0_9BACT</name>
<organism evidence="3 4">
    <name type="scientific">Marinifilum flexuosum</name>
    <dbReference type="NCBI Taxonomy" id="1117708"/>
    <lineage>
        <taxon>Bacteria</taxon>
        <taxon>Pseudomonadati</taxon>
        <taxon>Bacteroidota</taxon>
        <taxon>Bacteroidia</taxon>
        <taxon>Marinilabiliales</taxon>
        <taxon>Marinifilaceae</taxon>
    </lineage>
</organism>
<dbReference type="Pfam" id="PF13588">
    <property type="entry name" value="HSDR_N_2"/>
    <property type="match status" value="1"/>
</dbReference>
<dbReference type="CDD" id="cd18799">
    <property type="entry name" value="SF2_C_EcoAI-like"/>
    <property type="match status" value="1"/>
</dbReference>
<dbReference type="GO" id="GO:0005524">
    <property type="term" value="F:ATP binding"/>
    <property type="evidence" value="ECO:0007669"/>
    <property type="project" value="InterPro"/>
</dbReference>
<dbReference type="Pfam" id="PF00271">
    <property type="entry name" value="Helicase_C"/>
    <property type="match status" value="1"/>
</dbReference>
<dbReference type="InterPro" id="IPR013670">
    <property type="entry name" value="EcoEI_R_C_dom"/>
</dbReference>
<proteinExistence type="predicted"/>
<dbReference type="InterPro" id="IPR006935">
    <property type="entry name" value="Helicase/UvrB_N"/>
</dbReference>
<dbReference type="InterPro" id="IPR014001">
    <property type="entry name" value="Helicase_ATP-bd"/>
</dbReference>
<feature type="domain" description="Helicase ATP-binding" evidence="2">
    <location>
        <begin position="182"/>
        <end position="343"/>
    </location>
</feature>
<evidence type="ECO:0000256" key="1">
    <source>
        <dbReference type="SAM" id="MobiDB-lite"/>
    </source>
</evidence>
<dbReference type="GO" id="GO:0003677">
    <property type="term" value="F:DNA binding"/>
    <property type="evidence" value="ECO:0007669"/>
    <property type="project" value="InterPro"/>
</dbReference>
<reference evidence="3 4" key="1">
    <citation type="submission" date="2018-09" db="EMBL/GenBank/DDBJ databases">
        <title>Genomic Encyclopedia of Archaeal and Bacterial Type Strains, Phase II (KMG-II): from individual species to whole genera.</title>
        <authorList>
            <person name="Goeker M."/>
        </authorList>
    </citation>
    <scope>NUCLEOTIDE SEQUENCE [LARGE SCALE GENOMIC DNA]</scope>
    <source>
        <strain evidence="3 4">DSM 21950</strain>
    </source>
</reference>
<dbReference type="Gene3D" id="3.90.1570.30">
    <property type="match status" value="1"/>
</dbReference>
<dbReference type="Pfam" id="PF08463">
    <property type="entry name" value="EcoEI_R_C"/>
    <property type="match status" value="1"/>
</dbReference>
<dbReference type="SMART" id="SM00487">
    <property type="entry name" value="DEXDc"/>
    <property type="match status" value="1"/>
</dbReference>
<comment type="caution">
    <text evidence="3">The sequence shown here is derived from an EMBL/GenBank/DDBJ whole genome shotgun (WGS) entry which is preliminary data.</text>
</comment>
<dbReference type="PANTHER" id="PTHR47396">
    <property type="entry name" value="TYPE I RESTRICTION ENZYME ECOKI R PROTEIN"/>
    <property type="match status" value="1"/>
</dbReference>
<evidence type="ECO:0000313" key="4">
    <source>
        <dbReference type="Proteomes" id="UP000284531"/>
    </source>
</evidence>
<dbReference type="GO" id="GO:0016787">
    <property type="term" value="F:hydrolase activity"/>
    <property type="evidence" value="ECO:0007669"/>
    <property type="project" value="InterPro"/>
</dbReference>
<evidence type="ECO:0000259" key="2">
    <source>
        <dbReference type="PROSITE" id="PS51192"/>
    </source>
</evidence>
<dbReference type="InterPro" id="IPR001650">
    <property type="entry name" value="Helicase_C-like"/>
</dbReference>
<dbReference type="Gene3D" id="3.40.50.300">
    <property type="entry name" value="P-loop containing nucleotide triphosphate hydrolases"/>
    <property type="match status" value="2"/>
</dbReference>
<dbReference type="InterPro" id="IPR029464">
    <property type="entry name" value="HSDR_N"/>
</dbReference>
<dbReference type="Pfam" id="PF04851">
    <property type="entry name" value="ResIII"/>
    <property type="match status" value="1"/>
</dbReference>
<sequence length="794" mass="91453">MTMNKKNLSERDICTKYITPAIKKVGWDIKRQVREEKSFTDGRIIVQGKLHTRGRQKRADYILYYKSDIPIAIIEAKDNKHSLGAGMQQALEYAEILQIPFVFSSNGDGFLFHDKTISEGQIETELSLDEFPSPEELWNKYLKHEQLDEAPVRKIVEQDYHVAEDGMTPRYYQANAINRTVEAIAKGQDRILLVMATGTGKTYTAFNIVWRLWKAGVKKRILFLADRNALLTQTKTGDFSPFGNEIMHIIKNRKIDKAYEIYFALYQGLTGNEDFKNAYKEFSPDFFDLVIIDECHRGSASEASAWREVLDYFSSATQIGMTATPKETKDVSNINYFGEPVYTYTLKQGIEDGFLAPYKVIKINTSVDDEWRPTKGLRDKFGHEVEDRIYNLRDYDRKLIIDERTQLVARKITEYLKATDRYAKTIVFCVDIDHANRMRQALINENADLVSKHPHYVVKITGDDEVGKRELDNFTDVEERFPVIATTSKMLTTGIDTKMVKLVVLEANIGSMTEFKQIIGRGTRIREAEGKMFFSIMDFRRATNLFADPDFDGEPVQIYEPAPEDPVVPHEEEESEETPSNDPTGQDGDEINGERPEITIDDDEDDRPKKYHVNNVAVTIANERVHYYGADGKLITESLKDYTKQNIKREFASREVFFEKWNAAEKKEELIKELAEHGILLEALREEVGKDMDAYDLICHIAFDQPPLTRQERANNVRKRNYFGKYNEVAREVLDKLLEKYEEEGIVSIEDTAVLKLQPFSQIGTPVKLVRAFGKRPDFEKAVKELEDQIYTIA</sequence>
<dbReference type="GO" id="GO:0006304">
    <property type="term" value="P:DNA modification"/>
    <property type="evidence" value="ECO:0007669"/>
    <property type="project" value="InterPro"/>
</dbReference>